<feature type="domain" description="Reverse transcriptase" evidence="8">
    <location>
        <begin position="301"/>
        <end position="380"/>
    </location>
</feature>
<keyword evidence="3 7" id="KW-0812">Transmembrane</keyword>
<dbReference type="EMBL" id="VEPZ02001271">
    <property type="protein sequence ID" value="KAE8683252.1"/>
    <property type="molecule type" value="Genomic_DNA"/>
</dbReference>
<evidence type="ECO:0000256" key="6">
    <source>
        <dbReference type="ARBA" id="ARBA00023136"/>
    </source>
</evidence>
<proteinExistence type="predicted"/>
<evidence type="ECO:0000259" key="8">
    <source>
        <dbReference type="Pfam" id="PF00078"/>
    </source>
</evidence>
<keyword evidence="5 7" id="KW-1133">Transmembrane helix</keyword>
<dbReference type="PANTHER" id="PTHR46238">
    <property type="entry name" value="REVERSE TRANSCRIPTASE DOMAIN-CONTAINING PROTEIN"/>
    <property type="match status" value="1"/>
</dbReference>
<dbReference type="GO" id="GO:0006865">
    <property type="term" value="P:amino acid transport"/>
    <property type="evidence" value="ECO:0007669"/>
    <property type="project" value="UniProtKB-KW"/>
</dbReference>
<protein>
    <submittedName>
        <fullName evidence="10">Transmembrane amino acid transporter family protein isoform 3</fullName>
    </submittedName>
</protein>
<feature type="domain" description="Amino acid transporter transmembrane" evidence="9">
    <location>
        <begin position="491"/>
        <end position="541"/>
    </location>
</feature>
<evidence type="ECO:0000256" key="7">
    <source>
        <dbReference type="SAM" id="Phobius"/>
    </source>
</evidence>
<dbReference type="InterPro" id="IPR000477">
    <property type="entry name" value="RT_dom"/>
</dbReference>
<feature type="transmembrane region" description="Helical" evidence="7">
    <location>
        <begin position="491"/>
        <end position="509"/>
    </location>
</feature>
<dbReference type="PANTHER" id="PTHR46238:SF8">
    <property type="entry name" value="ENDONUCLEASE_EXONUCLEASE_PHOSPHATASE DOMAIN-CONTAINING PROTEIN"/>
    <property type="match status" value="1"/>
</dbReference>
<evidence type="ECO:0000259" key="9">
    <source>
        <dbReference type="Pfam" id="PF01490"/>
    </source>
</evidence>
<evidence type="ECO:0000256" key="5">
    <source>
        <dbReference type="ARBA" id="ARBA00022989"/>
    </source>
</evidence>
<gene>
    <name evidence="10" type="ORF">F3Y22_tig00111213pilonHSYRG00595</name>
</gene>
<keyword evidence="4" id="KW-0029">Amino-acid transport</keyword>
<dbReference type="AlphaFoldDB" id="A0A6A2YW62"/>
<organism evidence="10 11">
    <name type="scientific">Hibiscus syriacus</name>
    <name type="common">Rose of Sharon</name>
    <dbReference type="NCBI Taxonomy" id="106335"/>
    <lineage>
        <taxon>Eukaryota</taxon>
        <taxon>Viridiplantae</taxon>
        <taxon>Streptophyta</taxon>
        <taxon>Embryophyta</taxon>
        <taxon>Tracheophyta</taxon>
        <taxon>Spermatophyta</taxon>
        <taxon>Magnoliopsida</taxon>
        <taxon>eudicotyledons</taxon>
        <taxon>Gunneridae</taxon>
        <taxon>Pentapetalae</taxon>
        <taxon>rosids</taxon>
        <taxon>malvids</taxon>
        <taxon>Malvales</taxon>
        <taxon>Malvaceae</taxon>
        <taxon>Malvoideae</taxon>
        <taxon>Hibiscus</taxon>
    </lineage>
</organism>
<dbReference type="GO" id="GO:0016020">
    <property type="term" value="C:membrane"/>
    <property type="evidence" value="ECO:0007669"/>
    <property type="project" value="UniProtKB-SubCell"/>
</dbReference>
<evidence type="ECO:0000256" key="2">
    <source>
        <dbReference type="ARBA" id="ARBA00022448"/>
    </source>
</evidence>
<evidence type="ECO:0000256" key="4">
    <source>
        <dbReference type="ARBA" id="ARBA00022970"/>
    </source>
</evidence>
<name>A0A6A2YW62_HIBSY</name>
<keyword evidence="11" id="KW-1185">Reference proteome</keyword>
<comment type="caution">
    <text evidence="10">The sequence shown here is derived from an EMBL/GenBank/DDBJ whole genome shotgun (WGS) entry which is preliminary data.</text>
</comment>
<accession>A0A6A2YW62</accession>
<keyword evidence="6 7" id="KW-0472">Membrane</keyword>
<evidence type="ECO:0000256" key="1">
    <source>
        <dbReference type="ARBA" id="ARBA00004370"/>
    </source>
</evidence>
<reference evidence="10" key="1">
    <citation type="submission" date="2019-09" db="EMBL/GenBank/DDBJ databases">
        <title>Draft genome information of white flower Hibiscus syriacus.</title>
        <authorList>
            <person name="Kim Y.-M."/>
        </authorList>
    </citation>
    <scope>NUCLEOTIDE SEQUENCE [LARGE SCALE GENOMIC DNA]</scope>
    <source>
        <strain evidence="10">YM2019G1</strain>
    </source>
</reference>
<dbReference type="Pfam" id="PF00078">
    <property type="entry name" value="RVT_1"/>
    <property type="match status" value="1"/>
</dbReference>
<evidence type="ECO:0000256" key="3">
    <source>
        <dbReference type="ARBA" id="ARBA00022692"/>
    </source>
</evidence>
<dbReference type="InterPro" id="IPR013057">
    <property type="entry name" value="AA_transpt_TM"/>
</dbReference>
<sequence>MKNSVSDQSFYIKSEEEEVEKFEFNRHEEDDGHDIYTYFSSAENLQQRKPSSLATQWPQSYSSVTSPTIGFVGTPTLLRLGSSFLSSSLTRRFTPETQHMLARKPLLPLSVNDEIQLDKRSMHSLVTPAPPSRRTSMRFDDKVYEVDHAHGPPRGRPCAWTSPWSPEYLWPSSVSPCRDSIVNGSVNHHTMANDCPTSRIGIEYVKMALRKMGRDKVIGPDQIPITVWLALGEEGVKWLTNIFNIILETANMPEEWRESTVIPIYKNKGDPQSCGRSTTEAIHLLRRLMEKYRGKIEIFTWHSLTLRMLGDTETFPMEIRLHQGSSLSPYIFALIMEDIYCVTPDGVPWCMLFADDIILVVETKTELNKCWAIKKDHVRRMEAAEMRMLRWAYGRTLWDMTPNSAIRMSLGVVHVSEKLREGRLRWFGHVLRRQPSDAVRRVESIIVDGARRRRRPRRKWVDCLRSDLKDLALIEYMTSDRKVWRLKTRGFVVVVVVVALLSYYTSMLLCQCLDSSPELKTYPDIGQAAFGTAGRITLSLSFS</sequence>
<keyword evidence="2" id="KW-0813">Transport</keyword>
<comment type="subcellular location">
    <subcellularLocation>
        <location evidence="1">Membrane</location>
    </subcellularLocation>
</comment>
<evidence type="ECO:0000313" key="10">
    <source>
        <dbReference type="EMBL" id="KAE8683252.1"/>
    </source>
</evidence>
<dbReference type="Pfam" id="PF01490">
    <property type="entry name" value="Aa_trans"/>
    <property type="match status" value="1"/>
</dbReference>
<dbReference type="Proteomes" id="UP000436088">
    <property type="component" value="Unassembled WGS sequence"/>
</dbReference>
<evidence type="ECO:0000313" key="11">
    <source>
        <dbReference type="Proteomes" id="UP000436088"/>
    </source>
</evidence>